<dbReference type="PIRSF" id="PIRSF020481">
    <property type="entry name" value="BAP"/>
    <property type="match status" value="1"/>
</dbReference>
<dbReference type="RefSeq" id="WP_073585021.1">
    <property type="nucleotide sequence ID" value="NZ_AP024897.1"/>
</dbReference>
<dbReference type="InterPro" id="IPR014507">
    <property type="entry name" value="Baseplate_assembly_J_pred"/>
</dbReference>
<dbReference type="AlphaFoldDB" id="A0A1M7YYV2"/>
<protein>
    <submittedName>
        <fullName evidence="1">Baseplate J-like protein</fullName>
    </submittedName>
</protein>
<keyword evidence="2" id="KW-1185">Reference proteome</keyword>
<gene>
    <name evidence="1" type="ORF">VQ7734_03535</name>
</gene>
<accession>A0A1M7YYV2</accession>
<dbReference type="OrthoDB" id="9793802at2"/>
<name>A0A1M7YYV2_9VIBR</name>
<proteinExistence type="predicted"/>
<evidence type="ECO:0000313" key="2">
    <source>
        <dbReference type="Proteomes" id="UP000184600"/>
    </source>
</evidence>
<dbReference type="Proteomes" id="UP000184600">
    <property type="component" value="Unassembled WGS sequence"/>
</dbReference>
<reference evidence="2" key="1">
    <citation type="submission" date="2016-12" db="EMBL/GenBank/DDBJ databases">
        <authorList>
            <person name="Rodrigo-Torres L."/>
            <person name="Arahal R.D."/>
            <person name="Lucena T."/>
        </authorList>
    </citation>
    <scope>NUCLEOTIDE SEQUENCE [LARGE SCALE GENOMIC DNA]</scope>
</reference>
<sequence>MSTVNETLNLPDPDIIEQIDAEALIQARRKRLIELNPDYQDVLALESEPLNINIEAESYREALLRLRINESVKANLLAFATGGDLDHLGDFYGLPRADGEADESYRQRIRERTKASSTAGSIAHYRSRAIEAAPLAIRDVRIDSPEGGLVRVSVLVRNGFDLDETLAKVEQAVNSDEVRVLTDTVNVVSAETIQVPVAATIVLQNTTPEAVIDELKSGLVKQWEQQAGLGWDVTPSWISAQLQKSGVYEVNILEPTQVVQVGANQHAVIEKLDISLNGRGY</sequence>
<organism evidence="1 2">
    <name type="scientific">Vibrio quintilis</name>
    <dbReference type="NCBI Taxonomy" id="1117707"/>
    <lineage>
        <taxon>Bacteria</taxon>
        <taxon>Pseudomonadati</taxon>
        <taxon>Pseudomonadota</taxon>
        <taxon>Gammaproteobacteria</taxon>
        <taxon>Vibrionales</taxon>
        <taxon>Vibrionaceae</taxon>
        <taxon>Vibrio</taxon>
    </lineage>
</organism>
<dbReference type="EMBL" id="FRFG01000048">
    <property type="protein sequence ID" value="SHO57765.1"/>
    <property type="molecule type" value="Genomic_DNA"/>
</dbReference>
<dbReference type="STRING" id="1117707.VQ7734_03535"/>
<evidence type="ECO:0000313" key="1">
    <source>
        <dbReference type="EMBL" id="SHO57765.1"/>
    </source>
</evidence>